<dbReference type="Gene3D" id="3.10.20.310">
    <property type="entry name" value="membrane protein fhac"/>
    <property type="match status" value="1"/>
</dbReference>
<proteinExistence type="predicted"/>
<dbReference type="PANTHER" id="PTHR37820">
    <property type="entry name" value="CELL DIVISION PROTEIN DIVIB"/>
    <property type="match status" value="1"/>
</dbReference>
<dbReference type="PANTHER" id="PTHR37820:SF1">
    <property type="entry name" value="CELL DIVISION PROTEIN FTSQ"/>
    <property type="match status" value="1"/>
</dbReference>
<gene>
    <name evidence="9" type="ORF">SAMN05444406_12820</name>
</gene>
<dbReference type="EMBL" id="FOXR01000028">
    <property type="protein sequence ID" value="SFQ33022.1"/>
    <property type="molecule type" value="Genomic_DNA"/>
</dbReference>
<evidence type="ECO:0000256" key="6">
    <source>
        <dbReference type="ARBA" id="ARBA00023136"/>
    </source>
</evidence>
<dbReference type="GO" id="GO:0005886">
    <property type="term" value="C:plasma membrane"/>
    <property type="evidence" value="ECO:0007669"/>
    <property type="project" value="TreeGrafter"/>
</dbReference>
<dbReference type="InterPro" id="IPR050487">
    <property type="entry name" value="FtsQ_DivIB"/>
</dbReference>
<dbReference type="InterPro" id="IPR013685">
    <property type="entry name" value="POTRA_FtsQ_type"/>
</dbReference>
<accession>A0A1I5XM21</accession>
<dbReference type="RefSeq" id="WP_025747363.1">
    <property type="nucleotide sequence ID" value="NZ_FOXR01000028.1"/>
</dbReference>
<feature type="domain" description="POTRA" evidence="8">
    <location>
        <begin position="30"/>
        <end position="98"/>
    </location>
</feature>
<name>A0A1I5XM21_9FIRM</name>
<keyword evidence="4" id="KW-0812">Transmembrane</keyword>
<evidence type="ECO:0000259" key="8">
    <source>
        <dbReference type="PROSITE" id="PS51779"/>
    </source>
</evidence>
<dbReference type="Proteomes" id="UP000198577">
    <property type="component" value="Unassembled WGS sequence"/>
</dbReference>
<dbReference type="OrthoDB" id="1748794at2"/>
<keyword evidence="6" id="KW-0472">Membrane</keyword>
<dbReference type="Pfam" id="PF08478">
    <property type="entry name" value="POTRA_1"/>
    <property type="match status" value="1"/>
</dbReference>
<dbReference type="GO" id="GO:0051301">
    <property type="term" value="P:cell division"/>
    <property type="evidence" value="ECO:0007669"/>
    <property type="project" value="UniProtKB-KW"/>
</dbReference>
<evidence type="ECO:0000256" key="5">
    <source>
        <dbReference type="ARBA" id="ARBA00022989"/>
    </source>
</evidence>
<reference evidence="9 10" key="1">
    <citation type="submission" date="2016-10" db="EMBL/GenBank/DDBJ databases">
        <authorList>
            <person name="de Groot N.N."/>
        </authorList>
    </citation>
    <scope>NUCLEOTIDE SEQUENCE [LARGE SCALE GENOMIC DNA]</scope>
    <source>
        <strain evidence="9 10">DSM 20678</strain>
    </source>
</reference>
<dbReference type="Pfam" id="PF03799">
    <property type="entry name" value="FtsQ_DivIB_C"/>
    <property type="match status" value="1"/>
</dbReference>
<dbReference type="PROSITE" id="PS51779">
    <property type="entry name" value="POTRA"/>
    <property type="match status" value="1"/>
</dbReference>
<sequence length="247" mass="27801">MGNGRRKGLFLLLFLLAVLVAMAYIGTEVFQVKKITVIGNQNIKEADIIRIAGIPLGQNIFKIDREQIRERIESNPLLKVLSIDFKYPNEIVINVEERKSVAAIPYLGSYVVIDVEGYVMEIHDNLEDMPYPLVQGLGLRGCTVGKPLSVADSYQMKALSRVLDEVYKQQLEEDISEIIIDDPDDIYIVSRNGTVIRLGQAIEVDKKLKWLRTPNFRQIDSAGVNGILDVSISNQAVFKPLEEEVNQ</sequence>
<evidence type="ECO:0000313" key="10">
    <source>
        <dbReference type="Proteomes" id="UP000198577"/>
    </source>
</evidence>
<keyword evidence="3 9" id="KW-0132">Cell division</keyword>
<dbReference type="InterPro" id="IPR005548">
    <property type="entry name" value="Cell_div_FtsQ/DivIB_C"/>
</dbReference>
<evidence type="ECO:0000313" key="9">
    <source>
        <dbReference type="EMBL" id="SFQ33022.1"/>
    </source>
</evidence>
<dbReference type="AlphaFoldDB" id="A0A1I5XM21"/>
<keyword evidence="7" id="KW-0131">Cell cycle</keyword>
<keyword evidence="10" id="KW-1185">Reference proteome</keyword>
<evidence type="ECO:0000256" key="3">
    <source>
        <dbReference type="ARBA" id="ARBA00022618"/>
    </source>
</evidence>
<organism evidence="9 10">
    <name type="scientific">Caldicoprobacter faecalis</name>
    <dbReference type="NCBI Taxonomy" id="937334"/>
    <lineage>
        <taxon>Bacteria</taxon>
        <taxon>Bacillati</taxon>
        <taxon>Bacillota</taxon>
        <taxon>Clostridia</taxon>
        <taxon>Caldicoprobacterales</taxon>
        <taxon>Caldicoprobacteraceae</taxon>
        <taxon>Caldicoprobacter</taxon>
    </lineage>
</organism>
<comment type="subcellular location">
    <subcellularLocation>
        <location evidence="1">Membrane</location>
    </subcellularLocation>
</comment>
<evidence type="ECO:0000256" key="4">
    <source>
        <dbReference type="ARBA" id="ARBA00022692"/>
    </source>
</evidence>
<evidence type="ECO:0000256" key="1">
    <source>
        <dbReference type="ARBA" id="ARBA00004370"/>
    </source>
</evidence>
<dbReference type="STRING" id="937334.SAMN05444406_12820"/>
<dbReference type="InterPro" id="IPR034746">
    <property type="entry name" value="POTRA"/>
</dbReference>
<evidence type="ECO:0000256" key="2">
    <source>
        <dbReference type="ARBA" id="ARBA00022475"/>
    </source>
</evidence>
<keyword evidence="5" id="KW-1133">Transmembrane helix</keyword>
<keyword evidence="2" id="KW-1003">Cell membrane</keyword>
<evidence type="ECO:0000256" key="7">
    <source>
        <dbReference type="ARBA" id="ARBA00023306"/>
    </source>
</evidence>
<protein>
    <submittedName>
        <fullName evidence="9">Cell division protein FtsQ</fullName>
    </submittedName>
</protein>